<dbReference type="AlphaFoldDB" id="A0A8S0T6F7"/>
<dbReference type="EMBL" id="CACTIH010005654">
    <property type="protein sequence ID" value="CAA2999853.1"/>
    <property type="molecule type" value="Genomic_DNA"/>
</dbReference>
<dbReference type="Gramene" id="OE9A118895T1">
    <property type="protein sequence ID" value="OE9A118895C1"/>
    <property type="gene ID" value="OE9A118895"/>
</dbReference>
<gene>
    <name evidence="2" type="ORF">OLEA9_A118895</name>
</gene>
<organism evidence="2 3">
    <name type="scientific">Olea europaea subsp. europaea</name>
    <dbReference type="NCBI Taxonomy" id="158383"/>
    <lineage>
        <taxon>Eukaryota</taxon>
        <taxon>Viridiplantae</taxon>
        <taxon>Streptophyta</taxon>
        <taxon>Embryophyta</taxon>
        <taxon>Tracheophyta</taxon>
        <taxon>Spermatophyta</taxon>
        <taxon>Magnoliopsida</taxon>
        <taxon>eudicotyledons</taxon>
        <taxon>Gunneridae</taxon>
        <taxon>Pentapetalae</taxon>
        <taxon>asterids</taxon>
        <taxon>lamiids</taxon>
        <taxon>Lamiales</taxon>
        <taxon>Oleaceae</taxon>
        <taxon>Oleeae</taxon>
        <taxon>Olea</taxon>
    </lineage>
</organism>
<proteinExistence type="predicted"/>
<protein>
    <submittedName>
        <fullName evidence="2">Uncharacterized protein</fullName>
    </submittedName>
</protein>
<sequence>MEPYLDEQDMRADTGIEHLQDGAHIAGRPDDDQDPMPAATNDLLCGGSIEPQLGVPDLNDRGAMEPSHATPINDADFEDCAVTDVDSIVTKASLPVTVPEVGCALPTTRRRSAQL</sequence>
<name>A0A8S0T6F7_OLEEU</name>
<feature type="region of interest" description="Disordered" evidence="1">
    <location>
        <begin position="1"/>
        <end position="75"/>
    </location>
</feature>
<comment type="caution">
    <text evidence="2">The sequence shown here is derived from an EMBL/GenBank/DDBJ whole genome shotgun (WGS) entry which is preliminary data.</text>
</comment>
<dbReference type="Proteomes" id="UP000594638">
    <property type="component" value="Unassembled WGS sequence"/>
</dbReference>
<accession>A0A8S0T6F7</accession>
<feature type="compositionally biased region" description="Basic and acidic residues" evidence="1">
    <location>
        <begin position="8"/>
        <end position="21"/>
    </location>
</feature>
<evidence type="ECO:0000256" key="1">
    <source>
        <dbReference type="SAM" id="MobiDB-lite"/>
    </source>
</evidence>
<keyword evidence="3" id="KW-1185">Reference proteome</keyword>
<evidence type="ECO:0000313" key="2">
    <source>
        <dbReference type="EMBL" id="CAA2999853.1"/>
    </source>
</evidence>
<reference evidence="2 3" key="1">
    <citation type="submission" date="2019-12" db="EMBL/GenBank/DDBJ databases">
        <authorList>
            <person name="Alioto T."/>
            <person name="Alioto T."/>
            <person name="Gomez Garrido J."/>
        </authorList>
    </citation>
    <scope>NUCLEOTIDE SEQUENCE [LARGE SCALE GENOMIC DNA]</scope>
</reference>
<evidence type="ECO:0000313" key="3">
    <source>
        <dbReference type="Proteomes" id="UP000594638"/>
    </source>
</evidence>